<organism evidence="1 2">
    <name type="scientific">Streptomyces flaveus</name>
    <dbReference type="NCBI Taxonomy" id="66370"/>
    <lineage>
        <taxon>Bacteria</taxon>
        <taxon>Bacillati</taxon>
        <taxon>Actinomycetota</taxon>
        <taxon>Actinomycetes</taxon>
        <taxon>Kitasatosporales</taxon>
        <taxon>Streptomycetaceae</taxon>
        <taxon>Streptomyces</taxon>
        <taxon>Streptomyces aurantiacus group</taxon>
    </lineage>
</organism>
<comment type="caution">
    <text evidence="1">The sequence shown here is derived from an EMBL/GenBank/DDBJ whole genome shotgun (WGS) entry which is preliminary data.</text>
</comment>
<reference evidence="1" key="1">
    <citation type="journal article" date="2014" name="Int. J. Syst. Evol. Microbiol.">
        <title>Complete genome sequence of Corynebacterium casei LMG S-19264T (=DSM 44701T), isolated from a smear-ripened cheese.</title>
        <authorList>
            <consortium name="US DOE Joint Genome Institute (JGI-PGF)"/>
            <person name="Walter F."/>
            <person name="Albersmeier A."/>
            <person name="Kalinowski J."/>
            <person name="Ruckert C."/>
        </authorList>
    </citation>
    <scope>NUCLEOTIDE SEQUENCE</scope>
    <source>
        <strain evidence="1">JCM 3035</strain>
    </source>
</reference>
<dbReference type="EMBL" id="BMPQ01000003">
    <property type="protein sequence ID" value="GGK55844.1"/>
    <property type="molecule type" value="Genomic_DNA"/>
</dbReference>
<evidence type="ECO:0008006" key="3">
    <source>
        <dbReference type="Google" id="ProtNLM"/>
    </source>
</evidence>
<sequence>MTLHGLLVVDWVAPHGPWDDQLAFIFDGGTISQEQADQLRPRDGELSEVAFVAPAQAPRMLGARIGRRFAAALDALAGGRARYLRDGVPVA</sequence>
<proteinExistence type="predicted"/>
<dbReference type="Proteomes" id="UP000637788">
    <property type="component" value="Unassembled WGS sequence"/>
</dbReference>
<evidence type="ECO:0000313" key="1">
    <source>
        <dbReference type="EMBL" id="GGK55844.1"/>
    </source>
</evidence>
<keyword evidence="2" id="KW-1185">Reference proteome</keyword>
<accession>A0A917VAI5</accession>
<protein>
    <recommendedName>
        <fullName evidence="3">NUDIX hydrolase</fullName>
    </recommendedName>
</protein>
<reference evidence="1" key="2">
    <citation type="submission" date="2020-09" db="EMBL/GenBank/DDBJ databases">
        <authorList>
            <person name="Sun Q."/>
            <person name="Ohkuma M."/>
        </authorList>
    </citation>
    <scope>NUCLEOTIDE SEQUENCE</scope>
    <source>
        <strain evidence="1">JCM 3035</strain>
    </source>
</reference>
<evidence type="ECO:0000313" key="2">
    <source>
        <dbReference type="Proteomes" id="UP000637788"/>
    </source>
</evidence>
<name>A0A917VAI5_9ACTN</name>
<gene>
    <name evidence="1" type="ORF">GCM10010094_15360</name>
</gene>
<dbReference type="AlphaFoldDB" id="A0A917VAI5"/>